<evidence type="ECO:0000256" key="1">
    <source>
        <dbReference type="ARBA" id="ARBA00022723"/>
    </source>
</evidence>
<dbReference type="InterPro" id="IPR045877">
    <property type="entry name" value="ZFP36-like"/>
</dbReference>
<dbReference type="Proteomes" id="UP000673691">
    <property type="component" value="Unassembled WGS sequence"/>
</dbReference>
<dbReference type="Pfam" id="PF00642">
    <property type="entry name" value="zf-CCCH"/>
    <property type="match status" value="1"/>
</dbReference>
<evidence type="ECO:0000256" key="5">
    <source>
        <dbReference type="PROSITE-ProRule" id="PRU00723"/>
    </source>
</evidence>
<organism evidence="8 9">
    <name type="scientific">Olpidium bornovanus</name>
    <dbReference type="NCBI Taxonomy" id="278681"/>
    <lineage>
        <taxon>Eukaryota</taxon>
        <taxon>Fungi</taxon>
        <taxon>Fungi incertae sedis</taxon>
        <taxon>Olpidiomycota</taxon>
        <taxon>Olpidiomycotina</taxon>
        <taxon>Olpidiomycetes</taxon>
        <taxon>Olpidiales</taxon>
        <taxon>Olpidiaceae</taxon>
        <taxon>Olpidium</taxon>
    </lineage>
</organism>
<gene>
    <name evidence="8" type="ORF">BJ554DRAFT_2211</name>
</gene>
<feature type="region of interest" description="Disordered" evidence="6">
    <location>
        <begin position="641"/>
        <end position="696"/>
    </location>
</feature>
<evidence type="ECO:0000256" key="3">
    <source>
        <dbReference type="ARBA" id="ARBA00022771"/>
    </source>
</evidence>
<dbReference type="GO" id="GO:0008270">
    <property type="term" value="F:zinc ion binding"/>
    <property type="evidence" value="ECO:0007669"/>
    <property type="project" value="UniProtKB-KW"/>
</dbReference>
<dbReference type="PROSITE" id="PS50103">
    <property type="entry name" value="ZF_C3H1"/>
    <property type="match status" value="1"/>
</dbReference>
<keyword evidence="3 5" id="KW-0863">Zinc-finger</keyword>
<dbReference type="EMBL" id="JAEFCI010009623">
    <property type="protein sequence ID" value="KAG5457707.1"/>
    <property type="molecule type" value="Genomic_DNA"/>
</dbReference>
<feature type="compositionally biased region" description="Basic and acidic residues" evidence="6">
    <location>
        <begin position="531"/>
        <end position="557"/>
    </location>
</feature>
<dbReference type="OrthoDB" id="410307at2759"/>
<feature type="compositionally biased region" description="Low complexity" evidence="6">
    <location>
        <begin position="660"/>
        <end position="672"/>
    </location>
</feature>
<feature type="domain" description="C3H1-type" evidence="7">
    <location>
        <begin position="413"/>
        <end position="441"/>
    </location>
</feature>
<evidence type="ECO:0000313" key="9">
    <source>
        <dbReference type="Proteomes" id="UP000673691"/>
    </source>
</evidence>
<name>A0A8H7ZQV4_9FUNG</name>
<comment type="caution">
    <text evidence="8">The sequence shown here is derived from an EMBL/GenBank/DDBJ whole genome shotgun (WGS) entry which is preliminary data.</text>
</comment>
<sequence>GSPSNGQEGAPISETLLAPSPPGVEVGVAAEGSRDVADMWRFLDDFRLHGDRARAVDPSGYNRGLEHGQRVPDAAAAHRRSGLLEPISELRHDGRSSFTADLSPLEYEFPGAASAGDKAVAPDAPPPTFVTGARTVGPPDPGSPPYPELADAFHVGRSDGEIAACRPQMPSLAAGGPPASTAPSDAIRLSCHGLPLGRPALLDLFDFDRGTLLLGAAPLGPQSGRRRGGESVTAVRPSGRLPAGAPFLRRPACAEVVDGHGGRFRPAQRFGRCAGFTDRGRFLRPASRAAPAVQRQLKRHKSVRRSGQYAPKRGPVRPVQRALGGADHKPVSSAWGSGEGPEEAGALQDGALQVVRRDGNVPVRWALRAKFLVLYFYFTPLSLRGPFRRRRYGAKCQFAHGNEELRTVERHPKHKSVMCKTFWEKGSCPYGQRCCFIHTAVPSEHGTVSIQSRAVQSAVSALSGSVSTVSVKSPMTPKDASGTAASYPGFRACAVSAATLILTRQLVSSSQKARLRVLRFQPLRRRKRRGQQNDKRPRGGSNEGRDAVEPDVAHETGEGGGRPRTGPDSTPGAARDARRLRHRLRPPRYLPAPIAQVGLRRRRLLRLRQLRSVLVRRGFPGAGGRRRGGLPAACAVRVRGTQQDGERELRAGVPPRRADSPPAARQPKAAAKPGKDRAQGLPCGGRCQAPLGVPEH</sequence>
<feature type="region of interest" description="Disordered" evidence="6">
    <location>
        <begin position="285"/>
        <end position="344"/>
    </location>
</feature>
<evidence type="ECO:0000256" key="6">
    <source>
        <dbReference type="SAM" id="MobiDB-lite"/>
    </source>
</evidence>
<dbReference type="InterPro" id="IPR036855">
    <property type="entry name" value="Znf_CCCH_sf"/>
</dbReference>
<feature type="region of interest" description="Disordered" evidence="6">
    <location>
        <begin position="518"/>
        <end position="587"/>
    </location>
</feature>
<reference evidence="8 9" key="1">
    <citation type="journal article" name="Sci. Rep.">
        <title>Genome-scale phylogenetic analyses confirm Olpidium as the closest living zoosporic fungus to the non-flagellated, terrestrial fungi.</title>
        <authorList>
            <person name="Chang Y."/>
            <person name="Rochon D."/>
            <person name="Sekimoto S."/>
            <person name="Wang Y."/>
            <person name="Chovatia M."/>
            <person name="Sandor L."/>
            <person name="Salamov A."/>
            <person name="Grigoriev I.V."/>
            <person name="Stajich J.E."/>
            <person name="Spatafora J.W."/>
        </authorList>
    </citation>
    <scope>NUCLEOTIDE SEQUENCE [LARGE SCALE GENOMIC DNA]</scope>
    <source>
        <strain evidence="8">S191</strain>
    </source>
</reference>
<accession>A0A8H7ZQV4</accession>
<dbReference type="GO" id="GO:0003729">
    <property type="term" value="F:mRNA binding"/>
    <property type="evidence" value="ECO:0007669"/>
    <property type="project" value="InterPro"/>
</dbReference>
<dbReference type="InterPro" id="IPR000571">
    <property type="entry name" value="Znf_CCCH"/>
</dbReference>
<evidence type="ECO:0000256" key="2">
    <source>
        <dbReference type="ARBA" id="ARBA00022737"/>
    </source>
</evidence>
<dbReference type="AlphaFoldDB" id="A0A8H7ZQV4"/>
<dbReference type="SUPFAM" id="SSF90229">
    <property type="entry name" value="CCCH zinc finger"/>
    <property type="match status" value="1"/>
</dbReference>
<dbReference type="PANTHER" id="PTHR12547:SF18">
    <property type="entry name" value="PROTEIN TIS11"/>
    <property type="match status" value="1"/>
</dbReference>
<dbReference type="Gene3D" id="4.10.1000.10">
    <property type="entry name" value="Zinc finger, CCCH-type"/>
    <property type="match status" value="2"/>
</dbReference>
<dbReference type="PANTHER" id="PTHR12547">
    <property type="entry name" value="CCCH ZINC FINGER/TIS11-RELATED"/>
    <property type="match status" value="1"/>
</dbReference>
<keyword evidence="4 5" id="KW-0862">Zinc</keyword>
<evidence type="ECO:0000256" key="4">
    <source>
        <dbReference type="ARBA" id="ARBA00022833"/>
    </source>
</evidence>
<proteinExistence type="predicted"/>
<protein>
    <recommendedName>
        <fullName evidence="7">C3H1-type domain-containing protein</fullName>
    </recommendedName>
</protein>
<feature type="non-terminal residue" evidence="8">
    <location>
        <position position="1"/>
    </location>
</feature>
<keyword evidence="2" id="KW-0677">Repeat</keyword>
<keyword evidence="9" id="KW-1185">Reference proteome</keyword>
<feature type="compositionally biased region" description="Basic residues" evidence="6">
    <location>
        <begin position="518"/>
        <end position="530"/>
    </location>
</feature>
<feature type="zinc finger region" description="C3H1-type" evidence="5">
    <location>
        <begin position="413"/>
        <end position="441"/>
    </location>
</feature>
<feature type="non-terminal residue" evidence="8">
    <location>
        <position position="696"/>
    </location>
</feature>
<feature type="region of interest" description="Disordered" evidence="6">
    <location>
        <begin position="1"/>
        <end position="26"/>
    </location>
</feature>
<keyword evidence="1 5" id="KW-0479">Metal-binding</keyword>
<evidence type="ECO:0000313" key="8">
    <source>
        <dbReference type="EMBL" id="KAG5457707.1"/>
    </source>
</evidence>
<evidence type="ECO:0000259" key="7">
    <source>
        <dbReference type="PROSITE" id="PS50103"/>
    </source>
</evidence>